<sequence length="1859" mass="202436">MGVPIDGYSSAKLLRSSRLSRTYAATRADGVEVVVKVFTLDHDDLEARVAYELDTIRRLAIDGVVPTIGLERAGDQLVVVFERVRGSDLVEFCASQPLALDTFMPIARRLVGTVARIHEHHLIHGDIKPASVIIDRDGGGVFLAELGVSLLTARDRDFDDPRCLTLTLPYISPEHCGRTSNPVDARSDLYSLGATFYTLLTGSPPFGSGRAIDLIYAHLGEAPERVRVRVPLLPESLSRVVMKLLEKAPERRYQTARGLLCDLERVKQLIDAGGGEQVFELGLDDSPGQLRAPRRLHGREREHALLVAQLDHASRQTKPRLIMIGGSPGVGKSALAGTLAPETLRRRGLVGRGGFAANRQGFPYSGWIEALDGILGQLRSGSREHLDVWRVRLATRLGRVGAVLSELLPNLEPVLGQLPPAPPIVGARETKNRLQLAVARLLAGLSEVGPLCLILDDLHAADESSLELLSALLDGSDCGGVLLLGCYRSDQLGAQTKLVTLVERLQLDTGSAPRPDRLPGRRLELEPVPDQAVAQIIRDVLGAEDLELAAEVTRKTNNNPQFVLQFVGHLRRAGLLAHRDGRWSWSRDAPGLAAVPDDVVGIIRARVNEQLDPALAELLRHAACIGARFDLRSLELATARDPAELLPELSRLVAEELLASDGLGYHFTHEDVREVAAAGLASEQRRAIRWRIGAAALAQLDTDTQQVPTSELLYTVADHIDAGLDVESLASDKRDRVAQLNLDAGQRALAVASHGPALRYLELGAALISERVTEVREWARMSQGVRVGAAGSARGGLVFEIYYARAQALSLIGDRDAAEAAFNELLDWPLSLSEYGRTISSRVKLLTLHERTAEAVALAHGALRRCGLEVSEHPSSLALLLAIARAWISLRRCSSESLLAMPSATDPSACAAMEILAATGPAAYVHDPKLFMLFSTHHVRLVLRHGGHTTAPVALAQVAMAIATALGRPHEAARLADTAVALCDDIDHPDSARAEVVANMVWHLTRPFAGTLAQLEAAYQRNLDFGEFEFASYLASLSLSMNIEVGTHLRTVVEIHHRLERDLGNWSSRTFKNLVGLNGALAAALAGDLDAGLGEIVTDARGTPRVLPLDPSVLVEPTQIELYSTTMVRALFHVLMNEHELGLRLFDQIPDYERVMLGSWSVPRAAMGHAVAAAACYPSAEPAEQRRLLRVIRRKRSLTLRWAESSPENYQHQHEIVAAEYELVRGHFRAGILGLERARDHAKRQFAVYAAALACERMAAHMQANGMPTLARGPLREAWLIHQRWGARAKLRLLELEQVQTELEGISRRDSAELRAAVSAQALGNLAIDLETVTAALAAISEELDPELLVCKILEAAMTHAGADHGALLVEGENGLALASLGGTGRRVHALSPPLDLDGAEDMLPMTLINMVVRAGKAIVVDDARADARFARDPYVERTGLRSLMGIPLGKRRRSLGALVLENRRSAGRFNEDRLSVLGFVATQAGGALDNANLYRALRRSEVQWRSLVDGAPDLIALLDANGELSFVNRSLPGWVAGRRPILSPNSLEAWTYAIDGALDHARRSALEIALIHNEDDGRMHWYDAHVAPLEIEHERPQVMVIATEITERKLADARRLELEGQLRQQQRLESLGTLASGVAHEINNPVQGILNYAELLVDVRDRPAMVEEFAGEISTEAERVATIVRSLLAFSRREATPERVPTAISEIIDGALSLIQSTVRKHQIELELELPEGLPLVRCHSQQIQQILMNLVTNARDALNDRFPEAGPDKQLVIRAAKLDRGGREFVRLSVIDRGGGIPDAVRAHIFDPFFTTKGRDQGTGLGLSVSHGIALDHGGELTVESELGVGTSFHLELPAVD</sequence>
<dbReference type="SUPFAM" id="SSF55781">
    <property type="entry name" value="GAF domain-like"/>
    <property type="match status" value="1"/>
</dbReference>
<dbReference type="Gene3D" id="3.30.450.20">
    <property type="entry name" value="PAS domain"/>
    <property type="match status" value="1"/>
</dbReference>
<comment type="caution">
    <text evidence="7">The sequence shown here is derived from an EMBL/GenBank/DDBJ whole genome shotgun (WGS) entry which is preliminary data.</text>
</comment>
<dbReference type="Proteomes" id="UP000238823">
    <property type="component" value="Unassembled WGS sequence"/>
</dbReference>
<dbReference type="Pfam" id="PF13191">
    <property type="entry name" value="AAA_16"/>
    <property type="match status" value="1"/>
</dbReference>
<dbReference type="EMBL" id="PVNL01000041">
    <property type="protein sequence ID" value="PRQ08450.1"/>
    <property type="molecule type" value="Genomic_DNA"/>
</dbReference>
<comment type="catalytic activity">
    <reaction evidence="1">
        <text>ATP + protein L-histidine = ADP + protein N-phospho-L-histidine.</text>
        <dbReference type="EC" id="2.7.13.3"/>
    </reaction>
</comment>
<dbReference type="PROSITE" id="PS50011">
    <property type="entry name" value="PROTEIN_KINASE_DOM"/>
    <property type="match status" value="1"/>
</dbReference>
<dbReference type="InterPro" id="IPR053159">
    <property type="entry name" value="Hybrid_Histidine_Kinase"/>
</dbReference>
<dbReference type="InterPro" id="IPR000700">
    <property type="entry name" value="PAS-assoc_C"/>
</dbReference>
<dbReference type="InterPro" id="IPR005467">
    <property type="entry name" value="His_kinase_dom"/>
</dbReference>
<dbReference type="Gene3D" id="1.10.510.10">
    <property type="entry name" value="Transferase(Phosphotransferase) domain 1"/>
    <property type="match status" value="1"/>
</dbReference>
<feature type="domain" description="Protein kinase" evidence="4">
    <location>
        <begin position="8"/>
        <end position="270"/>
    </location>
</feature>
<dbReference type="InterPro" id="IPR027417">
    <property type="entry name" value="P-loop_NTPase"/>
</dbReference>
<dbReference type="InterPro" id="IPR036097">
    <property type="entry name" value="HisK_dim/P_sf"/>
</dbReference>
<dbReference type="InterPro" id="IPR003018">
    <property type="entry name" value="GAF"/>
</dbReference>
<accession>A0A2S9YTP7</accession>
<evidence type="ECO:0000313" key="7">
    <source>
        <dbReference type="EMBL" id="PRQ08450.1"/>
    </source>
</evidence>
<evidence type="ECO:0000259" key="5">
    <source>
        <dbReference type="PROSITE" id="PS50109"/>
    </source>
</evidence>
<dbReference type="PANTHER" id="PTHR43642">
    <property type="entry name" value="HYBRID SIGNAL TRANSDUCTION HISTIDINE KINASE G"/>
    <property type="match status" value="1"/>
</dbReference>
<gene>
    <name evidence="7" type="ORF">ENSA7_17350</name>
</gene>
<proteinExistence type="predicted"/>
<dbReference type="InterPro" id="IPR000719">
    <property type="entry name" value="Prot_kinase_dom"/>
</dbReference>
<dbReference type="Pfam" id="PF02518">
    <property type="entry name" value="HATPase_c"/>
    <property type="match status" value="1"/>
</dbReference>
<reference evidence="7 8" key="1">
    <citation type="submission" date="2018-03" db="EMBL/GenBank/DDBJ databases">
        <title>Draft Genome Sequences of the Obligatory Marine Myxobacteria Enhygromyxa salina SWB007.</title>
        <authorList>
            <person name="Poehlein A."/>
            <person name="Moghaddam J.A."/>
            <person name="Harms H."/>
            <person name="Alanjari M."/>
            <person name="Koenig G.M."/>
            <person name="Daniel R."/>
            <person name="Schaeberle T.F."/>
        </authorList>
    </citation>
    <scope>NUCLEOTIDE SEQUENCE [LARGE SCALE GENOMIC DNA]</scope>
    <source>
        <strain evidence="7 8">SWB007</strain>
    </source>
</reference>
<dbReference type="SMART" id="SM00220">
    <property type="entry name" value="S_TKc"/>
    <property type="match status" value="1"/>
</dbReference>
<evidence type="ECO:0000259" key="4">
    <source>
        <dbReference type="PROSITE" id="PS50011"/>
    </source>
</evidence>
<feature type="domain" description="Histidine kinase" evidence="5">
    <location>
        <begin position="1638"/>
        <end position="1859"/>
    </location>
</feature>
<dbReference type="CDD" id="cd14014">
    <property type="entry name" value="STKc_PknB_like"/>
    <property type="match status" value="1"/>
</dbReference>
<dbReference type="InterPro" id="IPR041664">
    <property type="entry name" value="AAA_16"/>
</dbReference>
<evidence type="ECO:0000256" key="1">
    <source>
        <dbReference type="ARBA" id="ARBA00000085"/>
    </source>
</evidence>
<dbReference type="InterPro" id="IPR036890">
    <property type="entry name" value="HATPase_C_sf"/>
</dbReference>
<dbReference type="Pfam" id="PF01590">
    <property type="entry name" value="GAF"/>
    <property type="match status" value="1"/>
</dbReference>
<dbReference type="InterPro" id="IPR011009">
    <property type="entry name" value="Kinase-like_dom_sf"/>
</dbReference>
<evidence type="ECO:0000256" key="3">
    <source>
        <dbReference type="ARBA" id="ARBA00022553"/>
    </source>
</evidence>
<evidence type="ECO:0000259" key="6">
    <source>
        <dbReference type="PROSITE" id="PS50113"/>
    </source>
</evidence>
<protein>
    <recommendedName>
        <fullName evidence="2">histidine kinase</fullName>
        <ecNumber evidence="2">2.7.13.3</ecNumber>
    </recommendedName>
</protein>
<dbReference type="NCBIfam" id="TIGR00229">
    <property type="entry name" value="sensory_box"/>
    <property type="match status" value="1"/>
</dbReference>
<dbReference type="Gene3D" id="3.30.450.40">
    <property type="match status" value="1"/>
</dbReference>
<dbReference type="GO" id="GO:0000155">
    <property type="term" value="F:phosphorelay sensor kinase activity"/>
    <property type="evidence" value="ECO:0007669"/>
    <property type="project" value="InterPro"/>
</dbReference>
<dbReference type="PROSITE" id="PS50113">
    <property type="entry name" value="PAC"/>
    <property type="match status" value="1"/>
</dbReference>
<dbReference type="SUPFAM" id="SSF55785">
    <property type="entry name" value="PYP-like sensor domain (PAS domain)"/>
    <property type="match status" value="1"/>
</dbReference>
<organism evidence="7 8">
    <name type="scientific">Enhygromyxa salina</name>
    <dbReference type="NCBI Taxonomy" id="215803"/>
    <lineage>
        <taxon>Bacteria</taxon>
        <taxon>Pseudomonadati</taxon>
        <taxon>Myxococcota</taxon>
        <taxon>Polyangia</taxon>
        <taxon>Nannocystales</taxon>
        <taxon>Nannocystaceae</taxon>
        <taxon>Enhygromyxa</taxon>
    </lineage>
</organism>
<dbReference type="SUPFAM" id="SSF56112">
    <property type="entry name" value="Protein kinase-like (PK-like)"/>
    <property type="match status" value="1"/>
</dbReference>
<evidence type="ECO:0000313" key="8">
    <source>
        <dbReference type="Proteomes" id="UP000238823"/>
    </source>
</evidence>
<dbReference type="InterPro" id="IPR029016">
    <property type="entry name" value="GAF-like_dom_sf"/>
</dbReference>
<dbReference type="Pfam" id="PF00512">
    <property type="entry name" value="HisKA"/>
    <property type="match status" value="1"/>
</dbReference>
<dbReference type="RefSeq" id="WP_106088764.1">
    <property type="nucleotide sequence ID" value="NZ_PVNL01000041.1"/>
</dbReference>
<dbReference type="InterPro" id="IPR003661">
    <property type="entry name" value="HisK_dim/P_dom"/>
</dbReference>
<dbReference type="SMART" id="SM00065">
    <property type="entry name" value="GAF"/>
    <property type="match status" value="1"/>
</dbReference>
<dbReference type="Gene3D" id="3.30.565.10">
    <property type="entry name" value="Histidine kinase-like ATPase, C-terminal domain"/>
    <property type="match status" value="1"/>
</dbReference>
<dbReference type="PROSITE" id="PS50109">
    <property type="entry name" value="HIS_KIN"/>
    <property type="match status" value="1"/>
</dbReference>
<dbReference type="InterPro" id="IPR000014">
    <property type="entry name" value="PAS"/>
</dbReference>
<dbReference type="SUPFAM" id="SSF47384">
    <property type="entry name" value="Homodimeric domain of signal transducing histidine kinase"/>
    <property type="match status" value="1"/>
</dbReference>
<dbReference type="InterPro" id="IPR035965">
    <property type="entry name" value="PAS-like_dom_sf"/>
</dbReference>
<name>A0A2S9YTP7_9BACT</name>
<dbReference type="CDD" id="cd00082">
    <property type="entry name" value="HisKA"/>
    <property type="match status" value="1"/>
</dbReference>
<evidence type="ECO:0000256" key="2">
    <source>
        <dbReference type="ARBA" id="ARBA00012438"/>
    </source>
</evidence>
<dbReference type="InterPro" id="IPR004358">
    <property type="entry name" value="Sig_transdc_His_kin-like_C"/>
</dbReference>
<dbReference type="SMART" id="SM00387">
    <property type="entry name" value="HATPase_c"/>
    <property type="match status" value="1"/>
</dbReference>
<dbReference type="GO" id="GO:0005524">
    <property type="term" value="F:ATP binding"/>
    <property type="evidence" value="ECO:0007669"/>
    <property type="project" value="InterPro"/>
</dbReference>
<dbReference type="EC" id="2.7.13.3" evidence="2"/>
<dbReference type="SUPFAM" id="SSF52540">
    <property type="entry name" value="P-loop containing nucleoside triphosphate hydrolases"/>
    <property type="match status" value="1"/>
</dbReference>
<dbReference type="SUPFAM" id="SSF55874">
    <property type="entry name" value="ATPase domain of HSP90 chaperone/DNA topoisomerase II/histidine kinase"/>
    <property type="match status" value="1"/>
</dbReference>
<dbReference type="InterPro" id="IPR003594">
    <property type="entry name" value="HATPase_dom"/>
</dbReference>
<dbReference type="Pfam" id="PF00069">
    <property type="entry name" value="Pkinase"/>
    <property type="match status" value="1"/>
</dbReference>
<feature type="domain" description="PAC" evidence="6">
    <location>
        <begin position="1565"/>
        <end position="1618"/>
    </location>
</feature>
<keyword evidence="3" id="KW-0597">Phosphoprotein</keyword>
<dbReference type="PRINTS" id="PR00344">
    <property type="entry name" value="BCTRLSENSOR"/>
</dbReference>
<dbReference type="Gene3D" id="1.10.287.130">
    <property type="match status" value="1"/>
</dbReference>
<dbReference type="OrthoDB" id="9761634at2"/>
<dbReference type="PANTHER" id="PTHR43642:SF1">
    <property type="entry name" value="HYBRID SIGNAL TRANSDUCTION HISTIDINE KINASE G"/>
    <property type="match status" value="1"/>
</dbReference>
<dbReference type="SMART" id="SM00388">
    <property type="entry name" value="HisKA"/>
    <property type="match status" value="1"/>
</dbReference>